<proteinExistence type="inferred from homology"/>
<dbReference type="PANTHER" id="PTHR16517:SF7">
    <property type="entry name" value="PROTEIN KING TUBBY"/>
    <property type="match status" value="1"/>
</dbReference>
<evidence type="ECO:0000256" key="2">
    <source>
        <dbReference type="SAM" id="MobiDB-lite"/>
    </source>
</evidence>
<accession>A0A8J5XCX2</accession>
<reference evidence="4" key="1">
    <citation type="submission" date="2021-05" db="EMBL/GenBank/DDBJ databases">
        <title>The genome of the haptophyte Pavlova lutheri (Diacronema luteri, Pavlovales) - a model for lipid biosynthesis in eukaryotic algae.</title>
        <authorList>
            <person name="Hulatt C.J."/>
            <person name="Posewitz M.C."/>
        </authorList>
    </citation>
    <scope>NUCLEOTIDE SEQUENCE</scope>
    <source>
        <strain evidence="4">NIVA-4/92</strain>
    </source>
</reference>
<dbReference type="InterPro" id="IPR000007">
    <property type="entry name" value="Tubby_C"/>
</dbReference>
<feature type="domain" description="Tubby C-terminal" evidence="3">
    <location>
        <begin position="341"/>
        <end position="440"/>
    </location>
</feature>
<dbReference type="EMBL" id="JAGTXO010000031">
    <property type="protein sequence ID" value="KAG8460575.1"/>
    <property type="molecule type" value="Genomic_DNA"/>
</dbReference>
<keyword evidence="5" id="KW-1185">Reference proteome</keyword>
<feature type="compositionally biased region" description="Low complexity" evidence="2">
    <location>
        <begin position="95"/>
        <end position="105"/>
    </location>
</feature>
<comment type="similarity">
    <text evidence="1">Belongs to the TUB family.</text>
</comment>
<dbReference type="Gene3D" id="3.20.90.10">
    <property type="entry name" value="Tubby Protein, Chain A"/>
    <property type="match status" value="1"/>
</dbReference>
<dbReference type="PANTHER" id="PTHR16517">
    <property type="entry name" value="TUBBY-RELATED"/>
    <property type="match status" value="1"/>
</dbReference>
<sequence length="443" mass="47983">MERPPGPRDPACGSLAQALVREASGAGQVLRSPLSRKPPLRVDIPRGPGTPPAGQPGGAPPAPVARGAPAANSSTDRAAGGELAQPAQPASYALHGQPHGQHGQHMSGFAHDPVPTPVTPVDERAALLPHDEMFSETSPAAVLGDQVARMRVEQRSNATVRRPPPRPQPVHHDRDEGSGEVVIDIPVDVSPYLEMFMRPAPPSQGRLLCTVEKKQLASGDVLHQLVIEESNVLLLVALQRAKQRDVLISMYEKHIEANHIGLLRSLQPGMFVLEGRRRGPAAEPPWQYACIAHGVHGGEREGEMPVMNMLEVAVPNCAYLHADFSNGAGGHAPLPSPSAVVAWPPGELQRWLHEHDDTQPQRDASLLTMRLPQWNPETKLLTLNFFERAHCASSQNFQLTPYNAPDRPVLLFGMRSESTFSLDFMAPLSPFAAFGIALSVRDW</sequence>
<dbReference type="Proteomes" id="UP000751190">
    <property type="component" value="Unassembled WGS sequence"/>
</dbReference>
<gene>
    <name evidence="4" type="ORF">KFE25_011350</name>
</gene>
<dbReference type="AlphaFoldDB" id="A0A8J5XCX2"/>
<comment type="caution">
    <text evidence="4">The sequence shown here is derived from an EMBL/GenBank/DDBJ whole genome shotgun (WGS) entry which is preliminary data.</text>
</comment>
<dbReference type="InterPro" id="IPR025659">
    <property type="entry name" value="Tubby-like_C"/>
</dbReference>
<evidence type="ECO:0000259" key="3">
    <source>
        <dbReference type="Pfam" id="PF01167"/>
    </source>
</evidence>
<feature type="region of interest" description="Disordered" evidence="2">
    <location>
        <begin position="151"/>
        <end position="178"/>
    </location>
</feature>
<dbReference type="OrthoDB" id="8775810at2759"/>
<dbReference type="Pfam" id="PF01167">
    <property type="entry name" value="Tub"/>
    <property type="match status" value="1"/>
</dbReference>
<evidence type="ECO:0000313" key="5">
    <source>
        <dbReference type="Proteomes" id="UP000751190"/>
    </source>
</evidence>
<feature type="compositionally biased region" description="Pro residues" evidence="2">
    <location>
        <begin position="48"/>
        <end position="63"/>
    </location>
</feature>
<evidence type="ECO:0000313" key="4">
    <source>
        <dbReference type="EMBL" id="KAG8460575.1"/>
    </source>
</evidence>
<protein>
    <recommendedName>
        <fullName evidence="3">Tubby C-terminal domain-containing protein</fullName>
    </recommendedName>
</protein>
<evidence type="ECO:0000256" key="1">
    <source>
        <dbReference type="ARBA" id="ARBA00007129"/>
    </source>
</evidence>
<name>A0A8J5XCX2_DIALT</name>
<organism evidence="4 5">
    <name type="scientific">Diacronema lutheri</name>
    <name type="common">Unicellular marine alga</name>
    <name type="synonym">Monochrysis lutheri</name>
    <dbReference type="NCBI Taxonomy" id="2081491"/>
    <lineage>
        <taxon>Eukaryota</taxon>
        <taxon>Haptista</taxon>
        <taxon>Haptophyta</taxon>
        <taxon>Pavlovophyceae</taxon>
        <taxon>Pavlovales</taxon>
        <taxon>Pavlovaceae</taxon>
        <taxon>Diacronema</taxon>
    </lineage>
</organism>
<dbReference type="PRINTS" id="PR01573">
    <property type="entry name" value="SUPERTUBBY"/>
</dbReference>
<dbReference type="SUPFAM" id="SSF54518">
    <property type="entry name" value="Tubby C-terminal domain-like"/>
    <property type="match status" value="1"/>
</dbReference>
<feature type="region of interest" description="Disordered" evidence="2">
    <location>
        <begin position="23"/>
        <end position="120"/>
    </location>
</feature>